<dbReference type="Proteomes" id="UP000887575">
    <property type="component" value="Unassembled WGS sequence"/>
</dbReference>
<dbReference type="AlphaFoldDB" id="A0AAF3F1U0"/>
<dbReference type="Pfam" id="PF06911">
    <property type="entry name" value="Senescence"/>
    <property type="match status" value="1"/>
</dbReference>
<dbReference type="WBParaSite" id="MBELARI_LOCUS20494">
    <property type="protein sequence ID" value="MBELARI_LOCUS20494"/>
    <property type="gene ID" value="MBELARI_LOCUS20494"/>
</dbReference>
<evidence type="ECO:0000313" key="8">
    <source>
        <dbReference type="WBParaSite" id="MBELARI_LOCUS20494"/>
    </source>
</evidence>
<evidence type="ECO:0000256" key="4">
    <source>
        <dbReference type="ARBA" id="ARBA00021397"/>
    </source>
</evidence>
<comment type="similarity">
    <text evidence="3">Belongs to the INP1 family.</text>
</comment>
<evidence type="ECO:0000256" key="3">
    <source>
        <dbReference type="ARBA" id="ARBA00010707"/>
    </source>
</evidence>
<dbReference type="PANTHER" id="PTHR21068">
    <property type="entry name" value="SPARTIN"/>
    <property type="match status" value="1"/>
</dbReference>
<evidence type="ECO:0000313" key="7">
    <source>
        <dbReference type="Proteomes" id="UP000887575"/>
    </source>
</evidence>
<comment type="function">
    <text evidence="1">Required for peroxisome inheritance.</text>
</comment>
<proteinExistence type="inferred from homology"/>
<dbReference type="PANTHER" id="PTHR21068:SF43">
    <property type="entry name" value="SPARTIN"/>
    <property type="match status" value="1"/>
</dbReference>
<dbReference type="Gene3D" id="1.20.58.80">
    <property type="entry name" value="Phosphotransferase system, lactose/cellobiose-type IIA subunit"/>
    <property type="match status" value="1"/>
</dbReference>
<dbReference type="Pfam" id="PF12634">
    <property type="entry name" value="Inp1"/>
    <property type="match status" value="1"/>
</dbReference>
<evidence type="ECO:0000256" key="1">
    <source>
        <dbReference type="ARBA" id="ARBA00003594"/>
    </source>
</evidence>
<dbReference type="InterPro" id="IPR007330">
    <property type="entry name" value="MIT_dom"/>
</dbReference>
<dbReference type="GO" id="GO:0005886">
    <property type="term" value="C:plasma membrane"/>
    <property type="evidence" value="ECO:0007669"/>
    <property type="project" value="TreeGrafter"/>
</dbReference>
<reference evidence="8" key="1">
    <citation type="submission" date="2024-02" db="UniProtKB">
        <authorList>
            <consortium name="WormBaseParasite"/>
        </authorList>
    </citation>
    <scope>IDENTIFICATION</scope>
</reference>
<dbReference type="GO" id="GO:0051301">
    <property type="term" value="P:cell division"/>
    <property type="evidence" value="ECO:0007669"/>
    <property type="project" value="TreeGrafter"/>
</dbReference>
<evidence type="ECO:0000256" key="5">
    <source>
        <dbReference type="ARBA" id="ARBA00023136"/>
    </source>
</evidence>
<dbReference type="GO" id="GO:0005780">
    <property type="term" value="C:extrinsic component of intraperoxisomal membrane"/>
    <property type="evidence" value="ECO:0007669"/>
    <property type="project" value="InterPro"/>
</dbReference>
<evidence type="ECO:0000256" key="2">
    <source>
        <dbReference type="ARBA" id="ARBA00004184"/>
    </source>
</evidence>
<dbReference type="GO" id="GO:0012505">
    <property type="term" value="C:endomembrane system"/>
    <property type="evidence" value="ECO:0007669"/>
    <property type="project" value="UniProtKB-SubCell"/>
</dbReference>
<dbReference type="SMART" id="SM00745">
    <property type="entry name" value="MIT"/>
    <property type="match status" value="1"/>
</dbReference>
<feature type="domain" description="MIT" evidence="6">
    <location>
        <begin position="16"/>
        <end position="84"/>
    </location>
</feature>
<protein>
    <recommendedName>
        <fullName evidence="4">Inheritance of peroxisomes protein 1</fullName>
    </recommendedName>
</protein>
<dbReference type="GO" id="GO:0030514">
    <property type="term" value="P:negative regulation of BMP signaling pathway"/>
    <property type="evidence" value="ECO:0007669"/>
    <property type="project" value="TreeGrafter"/>
</dbReference>
<comment type="subcellular location">
    <subcellularLocation>
        <location evidence="2">Endomembrane system</location>
        <topology evidence="2">Peripheral membrane protein</topology>
    </subcellularLocation>
</comment>
<organism evidence="7 8">
    <name type="scientific">Mesorhabditis belari</name>
    <dbReference type="NCBI Taxonomy" id="2138241"/>
    <lineage>
        <taxon>Eukaryota</taxon>
        <taxon>Metazoa</taxon>
        <taxon>Ecdysozoa</taxon>
        <taxon>Nematoda</taxon>
        <taxon>Chromadorea</taxon>
        <taxon>Rhabditida</taxon>
        <taxon>Rhabditina</taxon>
        <taxon>Rhabditomorpha</taxon>
        <taxon>Rhabditoidea</taxon>
        <taxon>Rhabditidae</taxon>
        <taxon>Mesorhabditinae</taxon>
        <taxon>Mesorhabditis</taxon>
    </lineage>
</organism>
<dbReference type="GO" id="GO:0045033">
    <property type="term" value="P:peroxisome inheritance"/>
    <property type="evidence" value="ECO:0007669"/>
    <property type="project" value="InterPro"/>
</dbReference>
<name>A0AAF3F1U0_9BILA</name>
<evidence type="ECO:0000259" key="6">
    <source>
        <dbReference type="SMART" id="SM00745"/>
    </source>
</evidence>
<dbReference type="InterPro" id="IPR024758">
    <property type="entry name" value="Inp1"/>
</dbReference>
<dbReference type="InterPro" id="IPR009686">
    <property type="entry name" value="Senescence/spartin_C"/>
</dbReference>
<keyword evidence="5" id="KW-0472">Membrane</keyword>
<sequence length="500" mass="55376">MPFWKSSKEKDDVAHANEILSEAFACIDQGLCYDEIGDYDNTISMYERGLNLIAEAEKDKNAKKAELWSTMQEAKKSVENRITALQKMGPKNLAKDGLSPMESGIPAEVEMKRSKEMTEQDKNKDQIRQNLDSAGDQEAELVYFLPSGVQLFTIEGEETAAPTYPTSLEILRFKEDFSITNKEVKERAEAFIQVGPWVYPLMKEKTPILKNEFGAYVLANPTPEHPNMMVAIMLPFDLEPKLVDEFEYVLREYADLRSEEIKDLLTADERSRLSERIARLLVTTGEKIAWGVHSTTAKVTSKVEEKNVQYRSTRMPTDQPVNISPAIKTGVVYMHKGGKVVAKCTRFLLDKIGDMGVAVGKTIASGAKDTFGEGKTGGMVTGTITVIGGGIAGVSTVWIALEDASKNLCKSIANETVENVRLKYGDEAAQTTHHALHATGHTSLAAVQLWDLGPRSVAGRMARKAGLQVLSDLHRKRTGQDVLTGDALRNSQRREKQYIA</sequence>
<dbReference type="InterPro" id="IPR045036">
    <property type="entry name" value="Spartin-like"/>
</dbReference>
<keyword evidence="7" id="KW-1185">Reference proteome</keyword>
<accession>A0AAF3F1U0</accession>